<dbReference type="InterPro" id="IPR050570">
    <property type="entry name" value="Cell_wall_metabolism_enzyme"/>
</dbReference>
<dbReference type="CDD" id="cd12797">
    <property type="entry name" value="M23_peptidase"/>
    <property type="match status" value="1"/>
</dbReference>
<evidence type="ECO:0000256" key="7">
    <source>
        <dbReference type="ARBA" id="ARBA00023049"/>
    </source>
</evidence>
<dbReference type="SUPFAM" id="SSF51261">
    <property type="entry name" value="Duplicated hybrid motif"/>
    <property type="match status" value="1"/>
</dbReference>
<feature type="domain" description="Opacity-associated protein A LysM-like" evidence="9">
    <location>
        <begin position="88"/>
        <end position="165"/>
    </location>
</feature>
<dbReference type="PANTHER" id="PTHR21666:SF292">
    <property type="entry name" value="MUREIN DD-ENDOPEPTIDASE MEPM"/>
    <property type="match status" value="1"/>
</dbReference>
<gene>
    <name evidence="11" type="ORF">L2737_03250</name>
</gene>
<name>A0ABT0KL90_9GAMM</name>
<comment type="subcellular location">
    <subcellularLocation>
        <location evidence="2">Cell envelope</location>
    </subcellularLocation>
</comment>
<evidence type="ECO:0000256" key="1">
    <source>
        <dbReference type="ARBA" id="ARBA00001947"/>
    </source>
</evidence>
<dbReference type="PANTHER" id="PTHR21666">
    <property type="entry name" value="PEPTIDASE-RELATED"/>
    <property type="match status" value="1"/>
</dbReference>
<dbReference type="InterPro" id="IPR045834">
    <property type="entry name" value="Csd3_N2"/>
</dbReference>
<feature type="domain" description="Csd3-like second N-terminal" evidence="10">
    <location>
        <begin position="172"/>
        <end position="295"/>
    </location>
</feature>
<evidence type="ECO:0000256" key="3">
    <source>
        <dbReference type="ARBA" id="ARBA00022670"/>
    </source>
</evidence>
<accession>A0ABT0KL90</accession>
<keyword evidence="5" id="KW-0378">Hydrolase</keyword>
<proteinExistence type="predicted"/>
<evidence type="ECO:0000259" key="10">
    <source>
        <dbReference type="Pfam" id="PF19425"/>
    </source>
</evidence>
<keyword evidence="6" id="KW-0862">Zinc</keyword>
<evidence type="ECO:0000313" key="11">
    <source>
        <dbReference type="EMBL" id="MCL1044351.1"/>
    </source>
</evidence>
<dbReference type="Gene3D" id="2.70.70.10">
    <property type="entry name" value="Glucose Permease (Domain IIA)"/>
    <property type="match status" value="1"/>
</dbReference>
<evidence type="ECO:0000313" key="12">
    <source>
        <dbReference type="Proteomes" id="UP001202134"/>
    </source>
</evidence>
<dbReference type="Pfam" id="PF19425">
    <property type="entry name" value="Csd3_N2"/>
    <property type="match status" value="1"/>
</dbReference>
<dbReference type="Proteomes" id="UP001202134">
    <property type="component" value="Unassembled WGS sequence"/>
</dbReference>
<dbReference type="RefSeq" id="WP_248954765.1">
    <property type="nucleotide sequence ID" value="NZ_JAKIKU010000001.1"/>
</dbReference>
<protein>
    <submittedName>
        <fullName evidence="11">Peptidoglycan DD-metalloendopeptidase family protein</fullName>
    </submittedName>
</protein>
<comment type="caution">
    <text evidence="11">The sequence shown here is derived from an EMBL/GenBank/DDBJ whole genome shotgun (WGS) entry which is preliminary data.</text>
</comment>
<dbReference type="InterPro" id="IPR016047">
    <property type="entry name" value="M23ase_b-sheet_dom"/>
</dbReference>
<evidence type="ECO:0000256" key="5">
    <source>
        <dbReference type="ARBA" id="ARBA00022801"/>
    </source>
</evidence>
<keyword evidence="12" id="KW-1185">Reference proteome</keyword>
<dbReference type="Pfam" id="PF04225">
    <property type="entry name" value="LysM_OapA"/>
    <property type="match status" value="1"/>
</dbReference>
<evidence type="ECO:0000256" key="4">
    <source>
        <dbReference type="ARBA" id="ARBA00022723"/>
    </source>
</evidence>
<dbReference type="Gene3D" id="3.10.450.350">
    <property type="match status" value="2"/>
</dbReference>
<dbReference type="InterPro" id="IPR007340">
    <property type="entry name" value="LysM_Opacity-associatedA"/>
</dbReference>
<evidence type="ECO:0000256" key="6">
    <source>
        <dbReference type="ARBA" id="ARBA00022833"/>
    </source>
</evidence>
<comment type="cofactor">
    <cofactor evidence="1">
        <name>Zn(2+)</name>
        <dbReference type="ChEBI" id="CHEBI:29105"/>
    </cofactor>
</comment>
<sequence length="434" mass="48610">MAVPRLLSAKRGQLQARLNKVPNLPVLHRKLLLASVFVVAAALLWPTPQEFSSQRIPVALDIESFLPNGTSASTFEIVEPIKPNFERVIQNGDTLGHLFELAGIGQQTMYKVLEADLNVLALDTLSLGNRIQFFQDERQNLTKLELYFNPAYQVIFTRFDDGSYGVEEINIEGIWQNRIISGEINGSFYLSAQRAGLSAANIQTIETLLSSKLDFSRDLRAGDTFNVLMNDQYIEGESTGISQLQAVRINSRRNNVNAFQNVDGNYYDDRGQGLASAFQRIPLERQFRLSSHFNPHRKHPVTGRVSPHNGTDFATPIGTRVVAPGDGVVSMITNHRFAGKYIVIEHDNNIRTRYLHLSKFLVRKGQRVKRGQVIGLTGNTGRVTGPHLHYEFHVNGRPANPMKVSIVEASVLPKKQMAEFKQLVSSKQMMMDLG</sequence>
<feature type="domain" description="M23ase beta-sheet core" evidence="8">
    <location>
        <begin position="307"/>
        <end position="401"/>
    </location>
</feature>
<dbReference type="InterPro" id="IPR011055">
    <property type="entry name" value="Dup_hybrid_motif"/>
</dbReference>
<organism evidence="11 12">
    <name type="scientific">Shewanella electrodiphila</name>
    <dbReference type="NCBI Taxonomy" id="934143"/>
    <lineage>
        <taxon>Bacteria</taxon>
        <taxon>Pseudomonadati</taxon>
        <taxon>Pseudomonadota</taxon>
        <taxon>Gammaproteobacteria</taxon>
        <taxon>Alteromonadales</taxon>
        <taxon>Shewanellaceae</taxon>
        <taxon>Shewanella</taxon>
    </lineage>
</organism>
<keyword evidence="3" id="KW-0645">Protease</keyword>
<keyword evidence="4" id="KW-0479">Metal-binding</keyword>
<evidence type="ECO:0000256" key="2">
    <source>
        <dbReference type="ARBA" id="ARBA00004196"/>
    </source>
</evidence>
<dbReference type="EMBL" id="JAKIKU010000001">
    <property type="protein sequence ID" value="MCL1044351.1"/>
    <property type="molecule type" value="Genomic_DNA"/>
</dbReference>
<dbReference type="Pfam" id="PF01551">
    <property type="entry name" value="Peptidase_M23"/>
    <property type="match status" value="1"/>
</dbReference>
<evidence type="ECO:0000259" key="9">
    <source>
        <dbReference type="Pfam" id="PF04225"/>
    </source>
</evidence>
<keyword evidence="7" id="KW-0482">Metalloprotease</keyword>
<reference evidence="11 12" key="1">
    <citation type="submission" date="2022-01" db="EMBL/GenBank/DDBJ databases">
        <title>Whole genome-based taxonomy of the Shewanellaceae.</title>
        <authorList>
            <person name="Martin-Rodriguez A.J."/>
        </authorList>
    </citation>
    <scope>NUCLEOTIDE SEQUENCE [LARGE SCALE GENOMIC DNA]</scope>
    <source>
        <strain evidence="11 12">DSM 24955</strain>
    </source>
</reference>
<evidence type="ECO:0000259" key="8">
    <source>
        <dbReference type="Pfam" id="PF01551"/>
    </source>
</evidence>